<keyword evidence="4" id="KW-1133">Transmembrane helix</keyword>
<proteinExistence type="predicted"/>
<dbReference type="Pfam" id="PF00431">
    <property type="entry name" value="CUB"/>
    <property type="match status" value="3"/>
</dbReference>
<dbReference type="InterPro" id="IPR000859">
    <property type="entry name" value="CUB_dom"/>
</dbReference>
<name>A0A1I8BIW8_MELHA</name>
<keyword evidence="4" id="KW-0472">Membrane</keyword>
<dbReference type="AlphaFoldDB" id="A0A1I8BIW8"/>
<organism evidence="6 7">
    <name type="scientific">Meloidogyne hapla</name>
    <name type="common">Root-knot nematode worm</name>
    <dbReference type="NCBI Taxonomy" id="6305"/>
    <lineage>
        <taxon>Eukaryota</taxon>
        <taxon>Metazoa</taxon>
        <taxon>Ecdysozoa</taxon>
        <taxon>Nematoda</taxon>
        <taxon>Chromadorea</taxon>
        <taxon>Rhabditida</taxon>
        <taxon>Tylenchina</taxon>
        <taxon>Tylenchomorpha</taxon>
        <taxon>Tylenchoidea</taxon>
        <taxon>Meloidogynidae</taxon>
        <taxon>Meloidogyninae</taxon>
        <taxon>Meloidogyne</taxon>
    </lineage>
</organism>
<accession>A0A1I8BIW8</accession>
<evidence type="ECO:0000256" key="2">
    <source>
        <dbReference type="ARBA" id="ARBA00023157"/>
    </source>
</evidence>
<dbReference type="PANTHER" id="PTHR24251:SF37">
    <property type="entry name" value="CUB DOMAIN-CONTAINING PROTEIN"/>
    <property type="match status" value="1"/>
</dbReference>
<dbReference type="PANTHER" id="PTHR24251">
    <property type="entry name" value="OVOCHYMASE-RELATED"/>
    <property type="match status" value="1"/>
</dbReference>
<evidence type="ECO:0000313" key="6">
    <source>
        <dbReference type="Proteomes" id="UP000095281"/>
    </source>
</evidence>
<sequence>MKGMKKGQEFTVDENYINIKTSTLNYYAISVLIITSFVGIDGFYATFDVVLTASHQKDHDQKRQKNVEIVDEAEANFPDCSWLFIKIHHESAKTSVISSPPYPLPSCTCSATSKSEQIEYQEPLSGHEERLNMAKNFTTSSTSQHCPIENQQVSSTIGQRQQKPVNVPVTTRAVPYQPRPLPSSAISPYSLSQSFSLQPLLQGPESLFENSAVKTGHNRSHQNIVGTSSSYTTSSSVKCSLEGAASTNVKLLSPLVEQRGNGSPLLAAEEGQEEQQDIINDGRQKREEICRNAKTLSVGVSLPSATENAEPEAIVIPVNSSQQGEDCPFCRSLDCEIIFALLFTLIVGLILLFILIFWLREFTDCDHLFDASLRRGQFSLPIFPKEAITDFKALDKNEDIENEESDIREEDNDNQITRPPFVTIDSSDGIDEKERAVHYQSLPDDIQCIYTFIGEPRERVRLFFTSFQLAGTANHCESEYVDVYSELEDPTEDLLSANLDARYCGTVAPNVRISYRNENFMKFPGFVLNLIGPYFCPYDSLTIYDGDTNSEPILRKLCGLQVRSNRESVHYIQSPNFPEMFPSNTTCTYVLDGLQSDQNLEKVILHFEAVAMAHPTVSYENKLSLSIKSALTNGEESAYDAILCDTLTQANYPLDTECTYHISAHQQIAGISDKQILLHFKQFALFEDNTKEECNDWLKIFDVFYESDGTETVRLQAKHCWHIFPGPTISSFGAHEMRVVFHSDGFGTANGFDAHYEIRDAFEEEVPHLRKDKRHCGELIQTNEGRTTGHFGYFYVLFIFYIIFITESPGYPVKYGTNKQCDWEIRVRPGHQVLLRPNAFNVEGQMTDEKIDCMRSH</sequence>
<evidence type="ECO:0000256" key="3">
    <source>
        <dbReference type="PROSITE-ProRule" id="PRU00059"/>
    </source>
</evidence>
<feature type="domain" description="CUB" evidence="5">
    <location>
        <begin position="632"/>
        <end position="759"/>
    </location>
</feature>
<feature type="transmembrane region" description="Helical" evidence="4">
    <location>
        <begin position="26"/>
        <end position="47"/>
    </location>
</feature>
<keyword evidence="2" id="KW-1015">Disulfide bond</keyword>
<reference evidence="7" key="1">
    <citation type="submission" date="2016-11" db="UniProtKB">
        <authorList>
            <consortium name="WormBaseParasite"/>
        </authorList>
    </citation>
    <scope>IDENTIFICATION</scope>
</reference>
<dbReference type="SMART" id="SM00042">
    <property type="entry name" value="CUB"/>
    <property type="match status" value="2"/>
</dbReference>
<evidence type="ECO:0000313" key="7">
    <source>
        <dbReference type="WBParaSite" id="MhA1_Contig253.frz3.fgene5"/>
    </source>
</evidence>
<feature type="transmembrane region" description="Helical" evidence="4">
    <location>
        <begin position="791"/>
        <end position="811"/>
    </location>
</feature>
<keyword evidence="4" id="KW-0812">Transmembrane</keyword>
<evidence type="ECO:0000259" key="5">
    <source>
        <dbReference type="PROSITE" id="PS01180"/>
    </source>
</evidence>
<feature type="domain" description="CUB" evidence="5">
    <location>
        <begin position="558"/>
        <end position="608"/>
    </location>
</feature>
<dbReference type="CDD" id="cd00041">
    <property type="entry name" value="CUB"/>
    <property type="match status" value="2"/>
</dbReference>
<feature type="domain" description="CUB" evidence="5">
    <location>
        <begin position="426"/>
        <end position="523"/>
    </location>
</feature>
<protein>
    <submittedName>
        <fullName evidence="7">CUB domain-containing protein</fullName>
    </submittedName>
</protein>
<dbReference type="WBParaSite" id="MhA1_Contig253.frz3.fgene5">
    <property type="protein sequence ID" value="MhA1_Contig253.frz3.fgene5"/>
    <property type="gene ID" value="MhA1_Contig253.frz3.fgene5"/>
</dbReference>
<evidence type="ECO:0000256" key="4">
    <source>
        <dbReference type="SAM" id="Phobius"/>
    </source>
</evidence>
<comment type="caution">
    <text evidence="3">Lacks conserved residue(s) required for the propagation of feature annotation.</text>
</comment>
<dbReference type="Gene3D" id="2.60.120.290">
    <property type="entry name" value="Spermadhesin, CUB domain"/>
    <property type="match status" value="3"/>
</dbReference>
<keyword evidence="6" id="KW-1185">Reference proteome</keyword>
<dbReference type="InterPro" id="IPR035914">
    <property type="entry name" value="Sperma_CUB_dom_sf"/>
</dbReference>
<dbReference type="SUPFAM" id="SSF49854">
    <property type="entry name" value="Spermadhesin, CUB domain"/>
    <property type="match status" value="3"/>
</dbReference>
<dbReference type="PROSITE" id="PS01180">
    <property type="entry name" value="CUB"/>
    <property type="match status" value="4"/>
</dbReference>
<dbReference type="Proteomes" id="UP000095281">
    <property type="component" value="Unplaced"/>
</dbReference>
<feature type="domain" description="CUB" evidence="5">
    <location>
        <begin position="776"/>
        <end position="857"/>
    </location>
</feature>
<feature type="transmembrane region" description="Helical" evidence="4">
    <location>
        <begin position="337"/>
        <end position="359"/>
    </location>
</feature>
<evidence type="ECO:0000256" key="1">
    <source>
        <dbReference type="ARBA" id="ARBA00022737"/>
    </source>
</evidence>
<keyword evidence="1" id="KW-0677">Repeat</keyword>